<sequence length="103" mass="11980">MILFQTRNVLSLQTLTVASDVIFKLCKSKLMLDLTNHIMSTHSEATNRITDKFNKMYICLIMKYSGNIKPKKFNASNWIPVVAFLSLLIYLEVFLTSLFFFFD</sequence>
<keyword evidence="1" id="KW-0472">Membrane</keyword>
<evidence type="ECO:0000313" key="2">
    <source>
        <dbReference type="EMBL" id="QLI62052.1"/>
    </source>
</evidence>
<feature type="transmembrane region" description="Helical" evidence="1">
    <location>
        <begin position="78"/>
        <end position="102"/>
    </location>
</feature>
<accession>A0A7D5UML7</accession>
<reference evidence="2" key="2">
    <citation type="submission" date="2020-04" db="EMBL/GenBank/DDBJ databases">
        <authorList>
            <person name="Yang Y."/>
        </authorList>
    </citation>
    <scope>NUCLEOTIDE SEQUENCE</scope>
    <source>
        <tissue evidence="2">Antennae</tissue>
    </source>
</reference>
<dbReference type="EMBL" id="MT386768">
    <property type="protein sequence ID" value="QLI62052.1"/>
    <property type="molecule type" value="mRNA"/>
</dbReference>
<evidence type="ECO:0000256" key="1">
    <source>
        <dbReference type="SAM" id="Phobius"/>
    </source>
</evidence>
<protein>
    <submittedName>
        <fullName evidence="2">Odorant receptor 9</fullName>
    </submittedName>
</protein>
<keyword evidence="1" id="KW-1133">Transmembrane helix</keyword>
<keyword evidence="2" id="KW-0675">Receptor</keyword>
<keyword evidence="1" id="KW-0812">Transmembrane</keyword>
<dbReference type="AlphaFoldDB" id="A0A7D5UML7"/>
<name>A0A7D5UML7_9NEOP</name>
<reference evidence="2" key="1">
    <citation type="journal article" date="2019" name="Sci. Rep.">
        <title>Antennal transcriptome analyses and olfactory protein identification in an important wood-boring moth pest, Streltzoviella insularis (Lepidoptera: Cossidae).</title>
        <authorList>
            <person name="Yang Y"/>
            <person name="Li W"/>
            <person name="Tao J Zong.S."/>
        </authorList>
    </citation>
    <scope>NUCLEOTIDE SEQUENCE</scope>
    <source>
        <tissue evidence="2">Antennae</tissue>
    </source>
</reference>
<proteinExistence type="evidence at transcript level"/>
<organism evidence="2">
    <name type="scientific">Streltzoviella insularis</name>
    <dbReference type="NCBI Taxonomy" id="1206366"/>
    <lineage>
        <taxon>Eukaryota</taxon>
        <taxon>Metazoa</taxon>
        <taxon>Ecdysozoa</taxon>
        <taxon>Arthropoda</taxon>
        <taxon>Hexapoda</taxon>
        <taxon>Insecta</taxon>
        <taxon>Pterygota</taxon>
        <taxon>Neoptera</taxon>
        <taxon>Endopterygota</taxon>
        <taxon>Lepidoptera</taxon>
        <taxon>Glossata</taxon>
        <taxon>Ditrysia</taxon>
        <taxon>Cossoidea</taxon>
        <taxon>Cossidae</taxon>
        <taxon>Cossinae</taxon>
        <taxon>Streltzoviella</taxon>
    </lineage>
</organism>